<evidence type="ECO:0000256" key="2">
    <source>
        <dbReference type="ARBA" id="ARBA00006555"/>
    </source>
</evidence>
<organism evidence="12 13">
    <name type="scientific">Pseudovibrio axinellae</name>
    <dbReference type="NCBI Taxonomy" id="989403"/>
    <lineage>
        <taxon>Bacteria</taxon>
        <taxon>Pseudomonadati</taxon>
        <taxon>Pseudomonadota</taxon>
        <taxon>Alphaproteobacteria</taxon>
        <taxon>Hyphomicrobiales</taxon>
        <taxon>Stappiaceae</taxon>
        <taxon>Pseudovibrio</taxon>
    </lineage>
</organism>
<dbReference type="GO" id="GO:0031992">
    <property type="term" value="F:energy transducer activity"/>
    <property type="evidence" value="ECO:0007669"/>
    <property type="project" value="TreeGrafter"/>
</dbReference>
<dbReference type="STRING" id="989403.SAMN05421798_103241"/>
<dbReference type="OrthoDB" id="7863656at2"/>
<keyword evidence="13" id="KW-1185">Reference proteome</keyword>
<feature type="compositionally biased region" description="Basic residues" evidence="10">
    <location>
        <begin position="281"/>
        <end position="290"/>
    </location>
</feature>
<keyword evidence="5" id="KW-0997">Cell inner membrane</keyword>
<dbReference type="InterPro" id="IPR006260">
    <property type="entry name" value="TonB/TolA_C"/>
</dbReference>
<keyword evidence="7" id="KW-0653">Protein transport</keyword>
<protein>
    <submittedName>
        <fullName evidence="12">Cell envelope integrity inner membrane protein TolA</fullName>
    </submittedName>
</protein>
<dbReference type="GO" id="GO:0015031">
    <property type="term" value="P:protein transport"/>
    <property type="evidence" value="ECO:0007669"/>
    <property type="project" value="UniProtKB-KW"/>
</dbReference>
<dbReference type="SUPFAM" id="SSF74653">
    <property type="entry name" value="TolA/TonB C-terminal domain"/>
    <property type="match status" value="1"/>
</dbReference>
<dbReference type="Gene3D" id="3.30.1150.10">
    <property type="match status" value="1"/>
</dbReference>
<dbReference type="PANTHER" id="PTHR33446:SF2">
    <property type="entry name" value="PROTEIN TONB"/>
    <property type="match status" value="1"/>
</dbReference>
<evidence type="ECO:0000256" key="4">
    <source>
        <dbReference type="ARBA" id="ARBA00022475"/>
    </source>
</evidence>
<evidence type="ECO:0000256" key="8">
    <source>
        <dbReference type="ARBA" id="ARBA00022989"/>
    </source>
</evidence>
<dbReference type="NCBIfam" id="TIGR01352">
    <property type="entry name" value="tonB_Cterm"/>
    <property type="match status" value="1"/>
</dbReference>
<dbReference type="Pfam" id="PF03544">
    <property type="entry name" value="TonB_C"/>
    <property type="match status" value="1"/>
</dbReference>
<dbReference type="PANTHER" id="PTHR33446">
    <property type="entry name" value="PROTEIN TONB-RELATED"/>
    <property type="match status" value="1"/>
</dbReference>
<dbReference type="PROSITE" id="PS52015">
    <property type="entry name" value="TONB_CTD"/>
    <property type="match status" value="1"/>
</dbReference>
<feature type="compositionally biased region" description="Basic and acidic residues" evidence="10">
    <location>
        <begin position="137"/>
        <end position="172"/>
    </location>
</feature>
<dbReference type="EMBL" id="LMCB01000010">
    <property type="protein sequence ID" value="KZL20224.1"/>
    <property type="molecule type" value="Genomic_DNA"/>
</dbReference>
<evidence type="ECO:0000256" key="6">
    <source>
        <dbReference type="ARBA" id="ARBA00022692"/>
    </source>
</evidence>
<dbReference type="GO" id="GO:0098797">
    <property type="term" value="C:plasma membrane protein complex"/>
    <property type="evidence" value="ECO:0007669"/>
    <property type="project" value="TreeGrafter"/>
</dbReference>
<evidence type="ECO:0000313" key="12">
    <source>
        <dbReference type="EMBL" id="KZL20224.1"/>
    </source>
</evidence>
<keyword evidence="6" id="KW-0812">Transmembrane</keyword>
<gene>
    <name evidence="12" type="ORF">PsAD2_01520</name>
</gene>
<evidence type="ECO:0000313" key="13">
    <source>
        <dbReference type="Proteomes" id="UP000076577"/>
    </source>
</evidence>
<feature type="compositionally biased region" description="Pro residues" evidence="10">
    <location>
        <begin position="186"/>
        <end position="197"/>
    </location>
</feature>
<evidence type="ECO:0000259" key="11">
    <source>
        <dbReference type="PROSITE" id="PS52015"/>
    </source>
</evidence>
<evidence type="ECO:0000256" key="5">
    <source>
        <dbReference type="ARBA" id="ARBA00022519"/>
    </source>
</evidence>
<evidence type="ECO:0000256" key="9">
    <source>
        <dbReference type="ARBA" id="ARBA00023136"/>
    </source>
</evidence>
<evidence type="ECO:0000256" key="10">
    <source>
        <dbReference type="SAM" id="MobiDB-lite"/>
    </source>
</evidence>
<comment type="subcellular location">
    <subcellularLocation>
        <location evidence="1">Cell inner membrane</location>
        <topology evidence="1">Single-pass membrane protein</topology>
        <orientation evidence="1">Periplasmic side</orientation>
    </subcellularLocation>
</comment>
<reference evidence="12 13" key="1">
    <citation type="journal article" date="2016" name="Front. Microbiol.">
        <title>Comparative Genomic Analysis Reveals a Diverse Repertoire of Genes Involved in Prokaryote-Eukaryote Interactions within the Pseudovibrio Genus.</title>
        <authorList>
            <person name="Romano S."/>
            <person name="Fernandez-Guerra A."/>
            <person name="Reen F.J."/>
            <person name="Glockner F.O."/>
            <person name="Crowley S.P."/>
            <person name="O'Sullivan O."/>
            <person name="Cotter P.D."/>
            <person name="Adams C."/>
            <person name="Dobson A.D."/>
            <person name="O'Gara F."/>
        </authorList>
    </citation>
    <scope>NUCLEOTIDE SEQUENCE [LARGE SCALE GENOMIC DNA]</scope>
    <source>
        <strain evidence="12 13">Ad2</strain>
    </source>
</reference>
<comment type="caution">
    <text evidence="12">The sequence shown here is derived from an EMBL/GenBank/DDBJ whole genome shotgun (WGS) entry which is preliminary data.</text>
</comment>
<sequence>MKGRGSGHISGFALAAALLAAVSVHAVGFAWFHERTPEVQIVSTRSISLSVVGSIDDLISGSLPADTPDEIAEIEEQEPEQLAAPIKDNKPVEPVRHEASKPSLTPLMNGVTAKAEKSLERLIEGVEPEVVTPKEVKLTEPKEIQPPKQDDFKELKPAEKAAVEPAEKRQEQPENPPEPVVATPTMPVPRARPPRPTQPAKSQPVRKAKAAPVKTKRETAQKVGNAKTDTVKGSRAIRKGTETAKQGNAIAGSGDSAGNAAKSSYWGKVQRKIQRAAERRYPKREKNRKKTGVVRVSFVINRNGSVTAIKLSRSSGNKRLDQAALKAISAAAPFPPFPSSMRAKSIQKVAPIIFRLSK</sequence>
<accession>A0A165ZS99</accession>
<dbReference type="InterPro" id="IPR051045">
    <property type="entry name" value="TonB-dependent_transducer"/>
</dbReference>
<feature type="domain" description="TonB C-terminal" evidence="11">
    <location>
        <begin position="266"/>
        <end position="358"/>
    </location>
</feature>
<proteinExistence type="inferred from homology"/>
<dbReference type="Proteomes" id="UP000076577">
    <property type="component" value="Unassembled WGS sequence"/>
</dbReference>
<keyword evidence="8" id="KW-1133">Transmembrane helix</keyword>
<keyword evidence="9" id="KW-0472">Membrane</keyword>
<dbReference type="InterPro" id="IPR037682">
    <property type="entry name" value="TonB_C"/>
</dbReference>
<name>A0A165ZS99_9HYPH</name>
<evidence type="ECO:0000256" key="3">
    <source>
        <dbReference type="ARBA" id="ARBA00022448"/>
    </source>
</evidence>
<dbReference type="PATRIC" id="fig|989403.3.peg.1618"/>
<comment type="similarity">
    <text evidence="2">Belongs to the TonB family.</text>
</comment>
<evidence type="ECO:0000256" key="7">
    <source>
        <dbReference type="ARBA" id="ARBA00022927"/>
    </source>
</evidence>
<dbReference type="AlphaFoldDB" id="A0A165ZS99"/>
<feature type="region of interest" description="Disordered" evidence="10">
    <location>
        <begin position="137"/>
        <end position="290"/>
    </location>
</feature>
<keyword evidence="3" id="KW-0813">Transport</keyword>
<dbReference type="RefSeq" id="WP_068004551.1">
    <property type="nucleotide sequence ID" value="NZ_FOFM01000003.1"/>
</dbReference>
<keyword evidence="4" id="KW-1003">Cell membrane</keyword>
<dbReference type="GO" id="GO:0055085">
    <property type="term" value="P:transmembrane transport"/>
    <property type="evidence" value="ECO:0007669"/>
    <property type="project" value="InterPro"/>
</dbReference>
<evidence type="ECO:0000256" key="1">
    <source>
        <dbReference type="ARBA" id="ARBA00004383"/>
    </source>
</evidence>